<feature type="transmembrane region" description="Helical" evidence="2">
    <location>
        <begin position="29"/>
        <end position="47"/>
    </location>
</feature>
<sequence length="110" mass="12021">MDNDSPIRFLTPPDRPVPSAPAGDALDPVALAVLVAIGLGLLFWAGLARRAARRLAAPARARRSCRWYLDRRRHGVPMARFTCAACGVEAYSQDGLPPKECKRAWRPASL</sequence>
<dbReference type="Proteomes" id="UP000526408">
    <property type="component" value="Unassembled WGS sequence"/>
</dbReference>
<evidence type="ECO:0000313" key="4">
    <source>
        <dbReference type="Proteomes" id="UP000526408"/>
    </source>
</evidence>
<evidence type="ECO:0000256" key="1">
    <source>
        <dbReference type="SAM" id="MobiDB-lite"/>
    </source>
</evidence>
<dbReference type="EMBL" id="JAAZQQ010000001">
    <property type="protein sequence ID" value="NKX43354.1"/>
    <property type="molecule type" value="Genomic_DNA"/>
</dbReference>
<evidence type="ECO:0000313" key="3">
    <source>
        <dbReference type="EMBL" id="NKX43354.1"/>
    </source>
</evidence>
<feature type="region of interest" description="Disordered" evidence="1">
    <location>
        <begin position="1"/>
        <end position="21"/>
    </location>
</feature>
<name>A0A7X6GXA0_9RHOB</name>
<gene>
    <name evidence="3" type="ORF">HCU73_02030</name>
</gene>
<organism evidence="3 4">
    <name type="scientific">Roseicyclus persicicus</name>
    <dbReference type="NCBI Taxonomy" id="2650661"/>
    <lineage>
        <taxon>Bacteria</taxon>
        <taxon>Pseudomonadati</taxon>
        <taxon>Pseudomonadota</taxon>
        <taxon>Alphaproteobacteria</taxon>
        <taxon>Rhodobacterales</taxon>
        <taxon>Roseobacteraceae</taxon>
        <taxon>Roseicyclus</taxon>
    </lineage>
</organism>
<keyword evidence="4" id="KW-1185">Reference proteome</keyword>
<keyword evidence="2" id="KW-0812">Transmembrane</keyword>
<dbReference type="RefSeq" id="WP_168621725.1">
    <property type="nucleotide sequence ID" value="NZ_JAAZQQ010000001.1"/>
</dbReference>
<keyword evidence="2" id="KW-0472">Membrane</keyword>
<dbReference type="AlphaFoldDB" id="A0A7X6GXA0"/>
<evidence type="ECO:0000256" key="2">
    <source>
        <dbReference type="SAM" id="Phobius"/>
    </source>
</evidence>
<reference evidence="3 4" key="1">
    <citation type="submission" date="2020-04" db="EMBL/GenBank/DDBJ databases">
        <authorList>
            <person name="Yoon J."/>
        </authorList>
    </citation>
    <scope>NUCLEOTIDE SEQUENCE [LARGE SCALE GENOMIC DNA]</scope>
    <source>
        <strain evidence="3 4">KMU-115</strain>
    </source>
</reference>
<proteinExistence type="predicted"/>
<keyword evidence="2" id="KW-1133">Transmembrane helix</keyword>
<accession>A0A7X6GXA0</accession>
<protein>
    <submittedName>
        <fullName evidence="3">Uncharacterized protein</fullName>
    </submittedName>
</protein>
<comment type="caution">
    <text evidence="3">The sequence shown here is derived from an EMBL/GenBank/DDBJ whole genome shotgun (WGS) entry which is preliminary data.</text>
</comment>